<protein>
    <submittedName>
        <fullName evidence="1">Uncharacterized protein</fullName>
    </submittedName>
</protein>
<evidence type="ECO:0000313" key="2">
    <source>
        <dbReference type="Proteomes" id="UP000317648"/>
    </source>
</evidence>
<dbReference type="Proteomes" id="UP000317648">
    <property type="component" value="Chromosome"/>
</dbReference>
<name>A0A518DRA8_9BACT</name>
<dbReference type="KEGG" id="lcre:Pla8534_21640"/>
<evidence type="ECO:0000313" key="1">
    <source>
        <dbReference type="EMBL" id="QDU94375.1"/>
    </source>
</evidence>
<keyword evidence="2" id="KW-1185">Reference proteome</keyword>
<accession>A0A518DRA8</accession>
<organism evidence="1 2">
    <name type="scientific">Lignipirellula cremea</name>
    <dbReference type="NCBI Taxonomy" id="2528010"/>
    <lineage>
        <taxon>Bacteria</taxon>
        <taxon>Pseudomonadati</taxon>
        <taxon>Planctomycetota</taxon>
        <taxon>Planctomycetia</taxon>
        <taxon>Pirellulales</taxon>
        <taxon>Pirellulaceae</taxon>
        <taxon>Lignipirellula</taxon>
    </lineage>
</organism>
<proteinExistence type="predicted"/>
<dbReference type="EMBL" id="CP036433">
    <property type="protein sequence ID" value="QDU94375.1"/>
    <property type="molecule type" value="Genomic_DNA"/>
</dbReference>
<dbReference type="OrthoDB" id="282053at2"/>
<sequence length="129" mass="15081">MMDPESEIALHIARWPYSTFDSLGDFVRYTYRYSCVLQPFIFDPMRDDLDGWFHADPTSDARADDLLRRETTKNQEAREWMRQFYPSVAIDWLNAGLHGKIMSMLDGEWPEMLGYDTDGFFCVFAADAT</sequence>
<dbReference type="AlphaFoldDB" id="A0A518DRA8"/>
<gene>
    <name evidence="1" type="ORF">Pla8534_21640</name>
</gene>
<reference evidence="1 2" key="1">
    <citation type="submission" date="2019-02" db="EMBL/GenBank/DDBJ databases">
        <title>Deep-cultivation of Planctomycetes and their phenomic and genomic characterization uncovers novel biology.</title>
        <authorList>
            <person name="Wiegand S."/>
            <person name="Jogler M."/>
            <person name="Boedeker C."/>
            <person name="Pinto D."/>
            <person name="Vollmers J."/>
            <person name="Rivas-Marin E."/>
            <person name="Kohn T."/>
            <person name="Peeters S.H."/>
            <person name="Heuer A."/>
            <person name="Rast P."/>
            <person name="Oberbeckmann S."/>
            <person name="Bunk B."/>
            <person name="Jeske O."/>
            <person name="Meyerdierks A."/>
            <person name="Storesund J.E."/>
            <person name="Kallscheuer N."/>
            <person name="Luecker S."/>
            <person name="Lage O.M."/>
            <person name="Pohl T."/>
            <person name="Merkel B.J."/>
            <person name="Hornburger P."/>
            <person name="Mueller R.-W."/>
            <person name="Bruemmer F."/>
            <person name="Labrenz M."/>
            <person name="Spormann A.M."/>
            <person name="Op den Camp H."/>
            <person name="Overmann J."/>
            <person name="Amann R."/>
            <person name="Jetten M.S.M."/>
            <person name="Mascher T."/>
            <person name="Medema M.H."/>
            <person name="Devos D.P."/>
            <person name="Kaster A.-K."/>
            <person name="Ovreas L."/>
            <person name="Rohde M."/>
            <person name="Galperin M.Y."/>
            <person name="Jogler C."/>
        </authorList>
    </citation>
    <scope>NUCLEOTIDE SEQUENCE [LARGE SCALE GENOMIC DNA]</scope>
    <source>
        <strain evidence="1 2">Pla85_3_4</strain>
    </source>
</reference>
<dbReference type="RefSeq" id="WP_145052677.1">
    <property type="nucleotide sequence ID" value="NZ_CP036433.1"/>
</dbReference>